<evidence type="ECO:0000256" key="1">
    <source>
        <dbReference type="ARBA" id="ARBA00009437"/>
    </source>
</evidence>
<comment type="caution">
    <text evidence="7">The sequence shown here is derived from an EMBL/GenBank/DDBJ whole genome shotgun (WGS) entry which is preliminary data.</text>
</comment>
<dbReference type="PRINTS" id="PR00039">
    <property type="entry name" value="HTHLYSR"/>
</dbReference>
<evidence type="ECO:0000256" key="2">
    <source>
        <dbReference type="ARBA" id="ARBA00023015"/>
    </source>
</evidence>
<keyword evidence="2" id="KW-0805">Transcription regulation</keyword>
<organism evidence="7 8">
    <name type="scientific">Streptomyces bambusae</name>
    <dbReference type="NCBI Taxonomy" id="1550616"/>
    <lineage>
        <taxon>Bacteria</taxon>
        <taxon>Bacillati</taxon>
        <taxon>Actinomycetota</taxon>
        <taxon>Actinomycetes</taxon>
        <taxon>Kitasatosporales</taxon>
        <taxon>Streptomycetaceae</taxon>
        <taxon>Streptomyces</taxon>
    </lineage>
</organism>
<dbReference type="InterPro" id="IPR000847">
    <property type="entry name" value="LysR_HTH_N"/>
</dbReference>
<dbReference type="CDD" id="cd05466">
    <property type="entry name" value="PBP2_LTTR_substrate"/>
    <property type="match status" value="1"/>
</dbReference>
<dbReference type="Gene3D" id="1.10.10.10">
    <property type="entry name" value="Winged helix-like DNA-binding domain superfamily/Winged helix DNA-binding domain"/>
    <property type="match status" value="1"/>
</dbReference>
<dbReference type="PROSITE" id="PS50931">
    <property type="entry name" value="HTH_LYSR"/>
    <property type="match status" value="1"/>
</dbReference>
<evidence type="ECO:0000259" key="6">
    <source>
        <dbReference type="PROSITE" id="PS50931"/>
    </source>
</evidence>
<evidence type="ECO:0000256" key="5">
    <source>
        <dbReference type="SAM" id="MobiDB-lite"/>
    </source>
</evidence>
<keyword evidence="8" id="KW-1185">Reference proteome</keyword>
<dbReference type="Pfam" id="PF00126">
    <property type="entry name" value="HTH_1"/>
    <property type="match status" value="1"/>
</dbReference>
<dbReference type="InterPro" id="IPR036388">
    <property type="entry name" value="WH-like_DNA-bd_sf"/>
</dbReference>
<name>A0ABS6Z3T7_9ACTN</name>
<evidence type="ECO:0000256" key="3">
    <source>
        <dbReference type="ARBA" id="ARBA00023125"/>
    </source>
</evidence>
<dbReference type="Proteomes" id="UP000812013">
    <property type="component" value="Unassembled WGS sequence"/>
</dbReference>
<evidence type="ECO:0000313" key="7">
    <source>
        <dbReference type="EMBL" id="MBW5482423.1"/>
    </source>
</evidence>
<gene>
    <name evidence="7" type="ORF">GPJ59_11160</name>
</gene>
<keyword evidence="4" id="KW-0804">Transcription</keyword>
<dbReference type="SUPFAM" id="SSF46785">
    <property type="entry name" value="Winged helix' DNA-binding domain"/>
    <property type="match status" value="1"/>
</dbReference>
<dbReference type="InterPro" id="IPR005119">
    <property type="entry name" value="LysR_subst-bd"/>
</dbReference>
<sequence length="456" mass="47923">MAGMAGATGMAGRTAGDGAVGVDAGWWGSGGGGGGGGGGVAGAARWGGRGCPAVHCGPGADRAGATLRCQRPAARARPLLATCAALRNPQPQPVPTAVACADPRGVRGRSDAAGEEGAGPLMPGRYGSLPFRHHEVLIVRQLAPSMPLTVTGSGSYRPVMTLTLAQLRYLVAVADCRSITGAAASVFVAQSALSRAIQAMERDLGVELLARTSRGVNLTAEGVRVVRLARTVLDAMKAIEDIGVYRTGTARATLHLVTTPTLALDLAPDLVDAFAERNPGVEVRLHQCGSREALMKELGSGRAELGLVDLPVDKELSAHHLQEREVVLISPPGSRLPDPVPFRYLDGMSMVLPSPGTGRRTELEALFSSLGVRPVPTVESDERLAWVTGVADGRGSLIWYRDVVLRAFGRRVEVRSFTPPLLRPVGVVHTSRPLTRTGRAFLAHIRHNSPVREPIR</sequence>
<dbReference type="Pfam" id="PF03466">
    <property type="entry name" value="LysR_substrate"/>
    <property type="match status" value="1"/>
</dbReference>
<evidence type="ECO:0000313" key="8">
    <source>
        <dbReference type="Proteomes" id="UP000812013"/>
    </source>
</evidence>
<dbReference type="PANTHER" id="PTHR30346">
    <property type="entry name" value="TRANSCRIPTIONAL DUAL REGULATOR HCAR-RELATED"/>
    <property type="match status" value="1"/>
</dbReference>
<dbReference type="SUPFAM" id="SSF53850">
    <property type="entry name" value="Periplasmic binding protein-like II"/>
    <property type="match status" value="1"/>
</dbReference>
<comment type="similarity">
    <text evidence="1">Belongs to the LysR transcriptional regulatory family.</text>
</comment>
<dbReference type="InterPro" id="IPR036390">
    <property type="entry name" value="WH_DNA-bd_sf"/>
</dbReference>
<dbReference type="Gene3D" id="3.40.190.290">
    <property type="match status" value="1"/>
</dbReference>
<evidence type="ECO:0000256" key="4">
    <source>
        <dbReference type="ARBA" id="ARBA00023163"/>
    </source>
</evidence>
<protein>
    <submittedName>
        <fullName evidence="7">LysR family transcriptional regulator</fullName>
    </submittedName>
</protein>
<keyword evidence="3" id="KW-0238">DNA-binding</keyword>
<dbReference type="PANTHER" id="PTHR30346:SF29">
    <property type="entry name" value="LYSR SUBSTRATE-BINDING"/>
    <property type="match status" value="1"/>
</dbReference>
<proteinExistence type="inferred from homology"/>
<feature type="domain" description="HTH lysR-type" evidence="6">
    <location>
        <begin position="162"/>
        <end position="219"/>
    </location>
</feature>
<feature type="region of interest" description="Disordered" evidence="5">
    <location>
        <begin position="92"/>
        <end position="119"/>
    </location>
</feature>
<dbReference type="EMBL" id="WTFF01000057">
    <property type="protein sequence ID" value="MBW5482423.1"/>
    <property type="molecule type" value="Genomic_DNA"/>
</dbReference>
<reference evidence="7 8" key="1">
    <citation type="submission" date="2019-12" db="EMBL/GenBank/DDBJ databases">
        <title>Genome sequence of Streptomyces bambusae.</title>
        <authorList>
            <person name="Bansal K."/>
            <person name="Choksket S."/>
            <person name="Korpole S."/>
            <person name="Patil P.B."/>
        </authorList>
    </citation>
    <scope>NUCLEOTIDE SEQUENCE [LARGE SCALE GENOMIC DNA]</scope>
    <source>
        <strain evidence="7 8">SK60</strain>
    </source>
</reference>
<accession>A0ABS6Z3T7</accession>